<dbReference type="InterPro" id="IPR051917">
    <property type="entry name" value="Transposase-Integrase"/>
</dbReference>
<reference evidence="3 4" key="1">
    <citation type="submission" date="2018-11" db="EMBL/GenBank/DDBJ databases">
        <title>YIM 102482-1 draft genome.</title>
        <authorList>
            <person name="Li G."/>
            <person name="Jiang Y."/>
        </authorList>
    </citation>
    <scope>NUCLEOTIDE SEQUENCE [LARGE SCALE GENOMIC DNA]</scope>
    <source>
        <strain evidence="3 4">YIM 102482-1</strain>
    </source>
</reference>
<sequence length="370" mass="41801">MIIRMGARGGIEPVKDSDTQRTQPSRAYRRLTRDDRTFIEMAINSSPAWSLRAIAVHLAVAVSTVSREIRRHRVETGRGYGPAREFKYHSGVAHHRTMQARRKGRAGKLDHGDLRGLVIAALNEKYSPQQVAGRLRMQFPDRPDRQISHETIYQALYVQGKGALRHELTVVKALRSGRNRRIPASRLPARGERPWLEGARISDRPAIVSDRAVPGHWEGDLVVGPGNSGLVTLVERTTRFALIGRLPGTRVLKTVIDVLRQQIEQLPARLRQTLTWDQGQEMSRHREFTVATGCPVFFCDPHSPWQRGSNENLNGLIRDYYPKGTDFNTVSDAEIQAVVVQLNNRPRKTLGFYTPREKMDELIHGVALAL</sequence>
<protein>
    <submittedName>
        <fullName evidence="3">IS30 family transposase</fullName>
    </submittedName>
</protein>
<comment type="caution">
    <text evidence="3">The sequence shown here is derived from an EMBL/GenBank/DDBJ whole genome shotgun (WGS) entry which is preliminary data.</text>
</comment>
<proteinExistence type="predicted"/>
<dbReference type="Proteomes" id="UP000274391">
    <property type="component" value="Unassembled WGS sequence"/>
</dbReference>
<keyword evidence="4" id="KW-1185">Reference proteome</keyword>
<dbReference type="PANTHER" id="PTHR10948">
    <property type="entry name" value="TRANSPOSASE"/>
    <property type="match status" value="1"/>
</dbReference>
<name>A0A3P3VZX5_9MICO</name>
<dbReference type="GO" id="GO:0032196">
    <property type="term" value="P:transposition"/>
    <property type="evidence" value="ECO:0007669"/>
    <property type="project" value="TreeGrafter"/>
</dbReference>
<dbReference type="NCBIfam" id="NF033563">
    <property type="entry name" value="transpos_IS30"/>
    <property type="match status" value="1"/>
</dbReference>
<dbReference type="PROSITE" id="PS50994">
    <property type="entry name" value="INTEGRASE"/>
    <property type="match status" value="1"/>
</dbReference>
<dbReference type="EMBL" id="RQVS01000002">
    <property type="protein sequence ID" value="RRJ88371.1"/>
    <property type="molecule type" value="Genomic_DNA"/>
</dbReference>
<dbReference type="OrthoDB" id="9803231at2"/>
<dbReference type="GO" id="GO:0004803">
    <property type="term" value="F:transposase activity"/>
    <property type="evidence" value="ECO:0007669"/>
    <property type="project" value="TreeGrafter"/>
</dbReference>
<gene>
    <name evidence="3" type="ORF">EG850_01705</name>
</gene>
<evidence type="ECO:0000259" key="2">
    <source>
        <dbReference type="PROSITE" id="PS50994"/>
    </source>
</evidence>
<accession>A0A3P3VZX5</accession>
<dbReference type="GO" id="GO:0003676">
    <property type="term" value="F:nucleic acid binding"/>
    <property type="evidence" value="ECO:0007669"/>
    <property type="project" value="InterPro"/>
</dbReference>
<dbReference type="Gene3D" id="3.30.420.10">
    <property type="entry name" value="Ribonuclease H-like superfamily/Ribonuclease H"/>
    <property type="match status" value="1"/>
</dbReference>
<evidence type="ECO:0000256" key="1">
    <source>
        <dbReference type="SAM" id="MobiDB-lite"/>
    </source>
</evidence>
<dbReference type="PANTHER" id="PTHR10948:SF23">
    <property type="entry name" value="TRANSPOSASE INSI FOR INSERTION SEQUENCE ELEMENT IS30A-RELATED"/>
    <property type="match status" value="1"/>
</dbReference>
<evidence type="ECO:0000313" key="3">
    <source>
        <dbReference type="EMBL" id="RRJ88371.1"/>
    </source>
</evidence>
<dbReference type="InterPro" id="IPR036397">
    <property type="entry name" value="RNaseH_sf"/>
</dbReference>
<dbReference type="InterPro" id="IPR012337">
    <property type="entry name" value="RNaseH-like_sf"/>
</dbReference>
<dbReference type="Pfam" id="PF00665">
    <property type="entry name" value="rve"/>
    <property type="match status" value="1"/>
</dbReference>
<dbReference type="InterPro" id="IPR053392">
    <property type="entry name" value="Transposase_IS30-like"/>
</dbReference>
<dbReference type="AlphaFoldDB" id="A0A3P3VZX5"/>
<feature type="region of interest" description="Disordered" evidence="1">
    <location>
        <begin position="1"/>
        <end position="25"/>
    </location>
</feature>
<evidence type="ECO:0000313" key="4">
    <source>
        <dbReference type="Proteomes" id="UP000274391"/>
    </source>
</evidence>
<dbReference type="InterPro" id="IPR001584">
    <property type="entry name" value="Integrase_cat-core"/>
</dbReference>
<dbReference type="GO" id="GO:0015074">
    <property type="term" value="P:DNA integration"/>
    <property type="evidence" value="ECO:0007669"/>
    <property type="project" value="InterPro"/>
</dbReference>
<organism evidence="3 4">
    <name type="scientific">Gulosibacter macacae</name>
    <dbReference type="NCBI Taxonomy" id="2488791"/>
    <lineage>
        <taxon>Bacteria</taxon>
        <taxon>Bacillati</taxon>
        <taxon>Actinomycetota</taxon>
        <taxon>Actinomycetes</taxon>
        <taxon>Micrococcales</taxon>
        <taxon>Microbacteriaceae</taxon>
        <taxon>Gulosibacter</taxon>
    </lineage>
</organism>
<feature type="domain" description="Integrase catalytic" evidence="2">
    <location>
        <begin position="210"/>
        <end position="363"/>
    </location>
</feature>
<dbReference type="GO" id="GO:0005829">
    <property type="term" value="C:cytosol"/>
    <property type="evidence" value="ECO:0007669"/>
    <property type="project" value="TreeGrafter"/>
</dbReference>
<dbReference type="SUPFAM" id="SSF53098">
    <property type="entry name" value="Ribonuclease H-like"/>
    <property type="match status" value="1"/>
</dbReference>